<protein>
    <submittedName>
        <fullName evidence="3">PH domain-containing protein</fullName>
    </submittedName>
</protein>
<accession>A0ABW5NXN0</accession>
<dbReference type="InterPro" id="IPR005182">
    <property type="entry name" value="YdbS-like_PH"/>
</dbReference>
<sequence>MEQFTNEKIDTISLPKFEDTVLSPLNINYKKIIYFNLGLTFLILATIIGVVLYFIEESRAYVIPAILAYVVLLLFSIAINLISFRNRGFAFRDHDVIYKSGAIVLETTIIPYNRVQHVTLHEGFISRKLGLATIEIFTAGGINSDIKVPGVEKEHAEKIKQLLVGKILKQNTINE</sequence>
<reference evidence="4" key="1">
    <citation type="journal article" date="2019" name="Int. J. Syst. Evol. Microbiol.">
        <title>The Global Catalogue of Microorganisms (GCM) 10K type strain sequencing project: providing services to taxonomists for standard genome sequencing and annotation.</title>
        <authorList>
            <consortium name="The Broad Institute Genomics Platform"/>
            <consortium name="The Broad Institute Genome Sequencing Center for Infectious Disease"/>
            <person name="Wu L."/>
            <person name="Ma J."/>
        </authorList>
    </citation>
    <scope>NUCLEOTIDE SEQUENCE [LARGE SCALE GENOMIC DNA]</scope>
    <source>
        <strain evidence="4">KCTC 42107</strain>
    </source>
</reference>
<dbReference type="PANTHER" id="PTHR34473">
    <property type="entry name" value="UPF0699 TRANSMEMBRANE PROTEIN YDBS"/>
    <property type="match status" value="1"/>
</dbReference>
<keyword evidence="1" id="KW-0472">Membrane</keyword>
<name>A0ABW5NXN0_9FLAO</name>
<keyword evidence="1" id="KW-1133">Transmembrane helix</keyword>
<dbReference type="PANTHER" id="PTHR34473:SF3">
    <property type="entry name" value="TRANSMEMBRANE PROTEIN-RELATED"/>
    <property type="match status" value="1"/>
</dbReference>
<proteinExistence type="predicted"/>
<dbReference type="EMBL" id="JBHUMD010000026">
    <property type="protein sequence ID" value="MFD2602864.1"/>
    <property type="molecule type" value="Genomic_DNA"/>
</dbReference>
<comment type="caution">
    <text evidence="3">The sequence shown here is derived from an EMBL/GenBank/DDBJ whole genome shotgun (WGS) entry which is preliminary data.</text>
</comment>
<evidence type="ECO:0000259" key="2">
    <source>
        <dbReference type="Pfam" id="PF03703"/>
    </source>
</evidence>
<evidence type="ECO:0000256" key="1">
    <source>
        <dbReference type="SAM" id="Phobius"/>
    </source>
</evidence>
<evidence type="ECO:0000313" key="4">
    <source>
        <dbReference type="Proteomes" id="UP001597480"/>
    </source>
</evidence>
<feature type="transmembrane region" description="Helical" evidence="1">
    <location>
        <begin position="61"/>
        <end position="82"/>
    </location>
</feature>
<keyword evidence="4" id="KW-1185">Reference proteome</keyword>
<feature type="transmembrane region" description="Helical" evidence="1">
    <location>
        <begin position="32"/>
        <end position="55"/>
    </location>
</feature>
<keyword evidence="1" id="KW-0812">Transmembrane</keyword>
<organism evidence="3 4">
    <name type="scientific">Flavobacterium suzhouense</name>
    <dbReference type="NCBI Taxonomy" id="1529638"/>
    <lineage>
        <taxon>Bacteria</taxon>
        <taxon>Pseudomonadati</taxon>
        <taxon>Bacteroidota</taxon>
        <taxon>Flavobacteriia</taxon>
        <taxon>Flavobacteriales</taxon>
        <taxon>Flavobacteriaceae</taxon>
        <taxon>Flavobacterium</taxon>
    </lineage>
</organism>
<dbReference type="Proteomes" id="UP001597480">
    <property type="component" value="Unassembled WGS sequence"/>
</dbReference>
<evidence type="ECO:0000313" key="3">
    <source>
        <dbReference type="EMBL" id="MFD2602864.1"/>
    </source>
</evidence>
<dbReference type="Pfam" id="PF03703">
    <property type="entry name" value="bPH_2"/>
    <property type="match status" value="1"/>
</dbReference>
<feature type="domain" description="YdbS-like PH" evidence="2">
    <location>
        <begin position="85"/>
        <end position="162"/>
    </location>
</feature>
<dbReference type="RefSeq" id="WP_379821341.1">
    <property type="nucleotide sequence ID" value="NZ_JBHUMD010000026.1"/>
</dbReference>
<gene>
    <name evidence="3" type="ORF">ACFSR3_12410</name>
</gene>